<organism evidence="1 2">
    <name type="scientific">Streptomyces turgidiscabies</name>
    <dbReference type="NCBI Taxonomy" id="85558"/>
    <lineage>
        <taxon>Bacteria</taxon>
        <taxon>Bacillati</taxon>
        <taxon>Actinomycetota</taxon>
        <taxon>Actinomycetes</taxon>
        <taxon>Kitasatosporales</taxon>
        <taxon>Streptomycetaceae</taxon>
        <taxon>Streptomyces</taxon>
    </lineage>
</organism>
<dbReference type="Proteomes" id="UP001223072">
    <property type="component" value="Unassembled WGS sequence"/>
</dbReference>
<comment type="caution">
    <text evidence="1">The sequence shown here is derived from an EMBL/GenBank/DDBJ whole genome shotgun (WGS) entry which is preliminary data.</text>
</comment>
<protein>
    <submittedName>
        <fullName evidence="1">Uncharacterized protein</fullName>
    </submittedName>
</protein>
<evidence type="ECO:0000313" key="2">
    <source>
        <dbReference type="Proteomes" id="UP001223072"/>
    </source>
</evidence>
<reference evidence="1 2" key="1">
    <citation type="submission" date="2023-07" db="EMBL/GenBank/DDBJ databases">
        <title>Comparative genomics of wheat-associated soil bacteria to identify genetic determinants of phenazine resistance.</title>
        <authorList>
            <person name="Mouncey N."/>
        </authorList>
    </citation>
    <scope>NUCLEOTIDE SEQUENCE [LARGE SCALE GENOMIC DNA]</scope>
    <source>
        <strain evidence="1 2">W2I16</strain>
    </source>
</reference>
<evidence type="ECO:0000313" key="1">
    <source>
        <dbReference type="EMBL" id="MDQ0933780.1"/>
    </source>
</evidence>
<keyword evidence="2" id="KW-1185">Reference proteome</keyword>
<gene>
    <name evidence="1" type="ORF">QFZ49_003720</name>
</gene>
<dbReference type="EMBL" id="JAUSZS010000004">
    <property type="protein sequence ID" value="MDQ0933780.1"/>
    <property type="molecule type" value="Genomic_DNA"/>
</dbReference>
<accession>A0ABU0RS72</accession>
<proteinExistence type="predicted"/>
<dbReference type="RefSeq" id="WP_307627496.1">
    <property type="nucleotide sequence ID" value="NZ_JAUSZS010000004.1"/>
</dbReference>
<name>A0ABU0RS72_9ACTN</name>
<sequence>MTCELCGASTSSYLCTRHTDELVEALRELPALYAEVGEHLVPRRSGWGEIVSTRGAAGPQSPINEDVLDTVNWGRAAEVIRLWRTDVRRVRWPHRGVPPLGGLEEDCAWLVRQVDWIVAAYPAAGDLAREVWTLDTQARSVVGDPRPRPQRLGLCAAQVDDQGTVCGAVLTRLPGERLRCRWCGADYGTEQQLLLLAHFQSEQSA</sequence>